<keyword evidence="8" id="KW-0460">Magnesium</keyword>
<comment type="cofactor">
    <cofactor evidence="1">
        <name>Mg(2+)</name>
        <dbReference type="ChEBI" id="CHEBI:18420"/>
    </cofactor>
</comment>
<dbReference type="InterPro" id="IPR024932">
    <property type="entry name" value="ApbE"/>
</dbReference>
<evidence type="ECO:0000256" key="7">
    <source>
        <dbReference type="ARBA" id="ARBA00022827"/>
    </source>
</evidence>
<dbReference type="InterPro" id="IPR003374">
    <property type="entry name" value="ApbE-like_sf"/>
</dbReference>
<dbReference type="GO" id="GO:0016740">
    <property type="term" value="F:transferase activity"/>
    <property type="evidence" value="ECO:0007669"/>
    <property type="project" value="UniProtKB-KW"/>
</dbReference>
<comment type="caution">
    <text evidence="11">The sequence shown here is derived from an EMBL/GenBank/DDBJ whole genome shotgun (WGS) entry which is preliminary data.</text>
</comment>
<protein>
    <recommendedName>
        <fullName evidence="3">FAD:protein FMN transferase</fullName>
        <ecNumber evidence="2">2.7.1.180</ecNumber>
    </recommendedName>
    <alternativeName>
        <fullName evidence="9">Flavin transferase</fullName>
    </alternativeName>
</protein>
<evidence type="ECO:0000313" key="11">
    <source>
        <dbReference type="EMBL" id="GAG94197.1"/>
    </source>
</evidence>
<dbReference type="EMBL" id="BART01022261">
    <property type="protein sequence ID" value="GAG94197.1"/>
    <property type="molecule type" value="Genomic_DNA"/>
</dbReference>
<reference evidence="11" key="1">
    <citation type="journal article" date="2014" name="Front. Microbiol.">
        <title>High frequency of phylogenetically diverse reductive dehalogenase-homologous genes in deep subseafloor sedimentary metagenomes.</title>
        <authorList>
            <person name="Kawai M."/>
            <person name="Futagami T."/>
            <person name="Toyoda A."/>
            <person name="Takaki Y."/>
            <person name="Nishi S."/>
            <person name="Hori S."/>
            <person name="Arai W."/>
            <person name="Tsubouchi T."/>
            <person name="Morono Y."/>
            <person name="Uchiyama I."/>
            <person name="Ito T."/>
            <person name="Fujiyama A."/>
            <person name="Inagaki F."/>
            <person name="Takami H."/>
        </authorList>
    </citation>
    <scope>NUCLEOTIDE SEQUENCE</scope>
    <source>
        <strain evidence="11">Expedition CK06-06</strain>
    </source>
</reference>
<dbReference type="GO" id="GO:0046872">
    <property type="term" value="F:metal ion binding"/>
    <property type="evidence" value="ECO:0007669"/>
    <property type="project" value="UniProtKB-KW"/>
</dbReference>
<evidence type="ECO:0000256" key="3">
    <source>
        <dbReference type="ARBA" id="ARBA00016337"/>
    </source>
</evidence>
<sequence length="263" mass="28766">YDENSEASFLNRNGYLDDPSPEFLDLINASLYYYNISGGYFDVTVQPLLDLWSGGLWKETAEVQAEKIEETLAVIGSDKLTVSADRVEFEKEGMAVTLNAIAKGYAVDEAMEVLKEFDIKQALINAGGDLYAMGTKPDGTSWTVELKNPDDSDNADTDIEPLPTFAFADKAVATSGNYYRYYDPEKEVSHIMDPRTGYSTNICISVTIIADTCMEADALATSVFVMGPDDGMNLVESLKDVEALIIDSGGKVTKSSGLLEYIK</sequence>
<feature type="non-terminal residue" evidence="11">
    <location>
        <position position="1"/>
    </location>
</feature>
<gene>
    <name evidence="11" type="ORF">S01H4_40800</name>
</gene>
<dbReference type="PANTHER" id="PTHR30040:SF2">
    <property type="entry name" value="FAD:PROTEIN FMN TRANSFERASE"/>
    <property type="match status" value="1"/>
</dbReference>
<dbReference type="Gene3D" id="3.10.520.10">
    <property type="entry name" value="ApbE-like domains"/>
    <property type="match status" value="1"/>
</dbReference>
<dbReference type="SUPFAM" id="SSF143631">
    <property type="entry name" value="ApbE-like"/>
    <property type="match status" value="1"/>
</dbReference>
<evidence type="ECO:0000256" key="9">
    <source>
        <dbReference type="ARBA" id="ARBA00031306"/>
    </source>
</evidence>
<keyword evidence="6" id="KW-0479">Metal-binding</keyword>
<evidence type="ECO:0000256" key="2">
    <source>
        <dbReference type="ARBA" id="ARBA00011955"/>
    </source>
</evidence>
<dbReference type="EC" id="2.7.1.180" evidence="2"/>
<accession>X1CMI5</accession>
<keyword evidence="7" id="KW-0274">FAD</keyword>
<keyword evidence="5" id="KW-0808">Transferase</keyword>
<dbReference type="Pfam" id="PF02424">
    <property type="entry name" value="ApbE"/>
    <property type="match status" value="1"/>
</dbReference>
<evidence type="ECO:0000256" key="8">
    <source>
        <dbReference type="ARBA" id="ARBA00022842"/>
    </source>
</evidence>
<proteinExistence type="predicted"/>
<organism evidence="11">
    <name type="scientific">marine sediment metagenome</name>
    <dbReference type="NCBI Taxonomy" id="412755"/>
    <lineage>
        <taxon>unclassified sequences</taxon>
        <taxon>metagenomes</taxon>
        <taxon>ecological metagenomes</taxon>
    </lineage>
</organism>
<name>X1CMI5_9ZZZZ</name>
<evidence type="ECO:0000256" key="1">
    <source>
        <dbReference type="ARBA" id="ARBA00001946"/>
    </source>
</evidence>
<evidence type="ECO:0000256" key="4">
    <source>
        <dbReference type="ARBA" id="ARBA00022630"/>
    </source>
</evidence>
<comment type="catalytic activity">
    <reaction evidence="10">
        <text>L-threonyl-[protein] + FAD = FMN-L-threonyl-[protein] + AMP + H(+)</text>
        <dbReference type="Rhea" id="RHEA:36847"/>
        <dbReference type="Rhea" id="RHEA-COMP:11060"/>
        <dbReference type="Rhea" id="RHEA-COMP:11061"/>
        <dbReference type="ChEBI" id="CHEBI:15378"/>
        <dbReference type="ChEBI" id="CHEBI:30013"/>
        <dbReference type="ChEBI" id="CHEBI:57692"/>
        <dbReference type="ChEBI" id="CHEBI:74257"/>
        <dbReference type="ChEBI" id="CHEBI:456215"/>
        <dbReference type="EC" id="2.7.1.180"/>
    </reaction>
</comment>
<evidence type="ECO:0000256" key="6">
    <source>
        <dbReference type="ARBA" id="ARBA00022723"/>
    </source>
</evidence>
<dbReference type="AlphaFoldDB" id="X1CMI5"/>
<evidence type="ECO:0000256" key="10">
    <source>
        <dbReference type="ARBA" id="ARBA00048540"/>
    </source>
</evidence>
<dbReference type="PANTHER" id="PTHR30040">
    <property type="entry name" value="THIAMINE BIOSYNTHESIS LIPOPROTEIN APBE"/>
    <property type="match status" value="1"/>
</dbReference>
<evidence type="ECO:0000256" key="5">
    <source>
        <dbReference type="ARBA" id="ARBA00022679"/>
    </source>
</evidence>
<keyword evidence="4" id="KW-0285">Flavoprotein</keyword>